<evidence type="ECO:0000256" key="2">
    <source>
        <dbReference type="ARBA" id="ARBA00007935"/>
    </source>
</evidence>
<organism evidence="10 11">
    <name type="scientific">Microbacterium pseudoresistens</name>
    <dbReference type="NCBI Taxonomy" id="640634"/>
    <lineage>
        <taxon>Bacteria</taxon>
        <taxon>Bacillati</taxon>
        <taxon>Actinomycetota</taxon>
        <taxon>Actinomycetes</taxon>
        <taxon>Micrococcales</taxon>
        <taxon>Microbacteriaceae</taxon>
        <taxon>Microbacterium</taxon>
    </lineage>
</organism>
<keyword evidence="4" id="KW-1003">Cell membrane</keyword>
<feature type="transmembrane region" description="Helical" evidence="9">
    <location>
        <begin position="285"/>
        <end position="315"/>
    </location>
</feature>
<evidence type="ECO:0000256" key="7">
    <source>
        <dbReference type="ARBA" id="ARBA00023136"/>
    </source>
</evidence>
<feature type="transmembrane region" description="Helical" evidence="9">
    <location>
        <begin position="239"/>
        <end position="258"/>
    </location>
</feature>
<feature type="transmembrane region" description="Helical" evidence="9">
    <location>
        <begin position="168"/>
        <end position="185"/>
    </location>
</feature>
<dbReference type="SUPFAM" id="SSF81345">
    <property type="entry name" value="ABC transporter involved in vitamin B12 uptake, BtuC"/>
    <property type="match status" value="1"/>
</dbReference>
<reference evidence="10 11" key="1">
    <citation type="submission" date="2020-07" db="EMBL/GenBank/DDBJ databases">
        <title>Sequencing the genomes of 1000 actinobacteria strains.</title>
        <authorList>
            <person name="Klenk H.-P."/>
        </authorList>
    </citation>
    <scope>NUCLEOTIDE SEQUENCE [LARGE SCALE GENOMIC DNA]</scope>
    <source>
        <strain evidence="10 11">DSM 22185</strain>
    </source>
</reference>
<dbReference type="PANTHER" id="PTHR30472:SF25">
    <property type="entry name" value="ABC TRANSPORTER PERMEASE PROTEIN MJ0876-RELATED"/>
    <property type="match status" value="1"/>
</dbReference>
<dbReference type="EMBL" id="JACCBH010000001">
    <property type="protein sequence ID" value="NYD53804.1"/>
    <property type="molecule type" value="Genomic_DNA"/>
</dbReference>
<dbReference type="PANTHER" id="PTHR30472">
    <property type="entry name" value="FERRIC ENTEROBACTIN TRANSPORT SYSTEM PERMEASE PROTEIN"/>
    <property type="match status" value="1"/>
</dbReference>
<proteinExistence type="inferred from homology"/>
<gene>
    <name evidence="10" type="ORF">BKA02_000859</name>
</gene>
<evidence type="ECO:0000256" key="4">
    <source>
        <dbReference type="ARBA" id="ARBA00022475"/>
    </source>
</evidence>
<dbReference type="Proteomes" id="UP000552045">
    <property type="component" value="Unassembled WGS sequence"/>
</dbReference>
<dbReference type="GO" id="GO:0033214">
    <property type="term" value="P:siderophore-iron import into cell"/>
    <property type="evidence" value="ECO:0007669"/>
    <property type="project" value="TreeGrafter"/>
</dbReference>
<dbReference type="InterPro" id="IPR037294">
    <property type="entry name" value="ABC_BtuC-like"/>
</dbReference>
<evidence type="ECO:0000256" key="3">
    <source>
        <dbReference type="ARBA" id="ARBA00022448"/>
    </source>
</evidence>
<comment type="subcellular location">
    <subcellularLocation>
        <location evidence="1">Cell membrane</location>
        <topology evidence="1">Multi-pass membrane protein</topology>
    </subcellularLocation>
</comment>
<feature type="transmembrane region" description="Helical" evidence="9">
    <location>
        <begin position="47"/>
        <end position="70"/>
    </location>
</feature>
<keyword evidence="7 9" id="KW-0472">Membrane</keyword>
<evidence type="ECO:0000256" key="1">
    <source>
        <dbReference type="ARBA" id="ARBA00004651"/>
    </source>
</evidence>
<protein>
    <submittedName>
        <fullName evidence="10">Iron complex transport system permease protein</fullName>
    </submittedName>
</protein>
<dbReference type="InterPro" id="IPR000522">
    <property type="entry name" value="ABC_transptr_permease_BtuC"/>
</dbReference>
<feature type="compositionally biased region" description="Low complexity" evidence="8">
    <location>
        <begin position="19"/>
        <end position="39"/>
    </location>
</feature>
<dbReference type="GO" id="GO:0005886">
    <property type="term" value="C:plasma membrane"/>
    <property type="evidence" value="ECO:0007669"/>
    <property type="project" value="UniProtKB-SubCell"/>
</dbReference>
<feature type="transmembrane region" description="Helical" evidence="9">
    <location>
        <begin position="106"/>
        <end position="130"/>
    </location>
</feature>
<keyword evidence="5 9" id="KW-0812">Transmembrane</keyword>
<evidence type="ECO:0000256" key="9">
    <source>
        <dbReference type="SAM" id="Phobius"/>
    </source>
</evidence>
<keyword evidence="11" id="KW-1185">Reference proteome</keyword>
<dbReference type="Gene3D" id="1.10.3470.10">
    <property type="entry name" value="ABC transporter involved in vitamin B12 uptake, BtuC"/>
    <property type="match status" value="1"/>
</dbReference>
<evidence type="ECO:0000256" key="8">
    <source>
        <dbReference type="SAM" id="MobiDB-lite"/>
    </source>
</evidence>
<dbReference type="GO" id="GO:0022857">
    <property type="term" value="F:transmembrane transporter activity"/>
    <property type="evidence" value="ECO:0007669"/>
    <property type="project" value="InterPro"/>
</dbReference>
<evidence type="ECO:0000256" key="5">
    <source>
        <dbReference type="ARBA" id="ARBA00022692"/>
    </source>
</evidence>
<evidence type="ECO:0000313" key="10">
    <source>
        <dbReference type="EMBL" id="NYD53804.1"/>
    </source>
</evidence>
<evidence type="ECO:0000313" key="11">
    <source>
        <dbReference type="Proteomes" id="UP000552045"/>
    </source>
</evidence>
<sequence>MTTVHHRPRSADQAPRGNAPEASSAPASERTPARPARAPRGAARGALIVPVLVVLLAVGVVVSAGVGQLGVGPGEVLAALLRPFGIGGAADAPVELPERSLWQIRFPRIAMAVLVGGALALAGVVMQAVFGNPLAEPGVVGVSSGAAVGAALSITLGLTVFGSWTTAGLAFVGGLAATLLVYSAARAEGRTDAVRLILTGVAVNALGGALLAVLMFLGSTASREQIVFWQLGSLNGARWIEVLVVALAVLVGGAAALGGGRQYDLLSLGDRTAAHLGVRVERLRIVSILVVALLTGVAVAFAGIIAFVGLVIPHLFRGIQGPATRPLLVLSFLGGAVLLVFADVLARTLVPAADLPIGILTALLGGPFFSLLVRRNAGGWR</sequence>
<evidence type="ECO:0000256" key="6">
    <source>
        <dbReference type="ARBA" id="ARBA00022989"/>
    </source>
</evidence>
<keyword evidence="6 9" id="KW-1133">Transmembrane helix</keyword>
<feature type="transmembrane region" description="Helical" evidence="9">
    <location>
        <begin position="327"/>
        <end position="349"/>
    </location>
</feature>
<dbReference type="Pfam" id="PF01032">
    <property type="entry name" value="FecCD"/>
    <property type="match status" value="1"/>
</dbReference>
<dbReference type="AlphaFoldDB" id="A0A7Y9ETS5"/>
<dbReference type="FunFam" id="1.10.3470.10:FF:000001">
    <property type="entry name" value="Vitamin B12 ABC transporter permease BtuC"/>
    <property type="match status" value="1"/>
</dbReference>
<keyword evidence="3" id="KW-0813">Transport</keyword>
<name>A0A7Y9ETS5_9MICO</name>
<feature type="transmembrane region" description="Helical" evidence="9">
    <location>
        <begin position="197"/>
        <end position="218"/>
    </location>
</feature>
<comment type="similarity">
    <text evidence="2">Belongs to the binding-protein-dependent transport system permease family. FecCD subfamily.</text>
</comment>
<accession>A0A7Y9ETS5</accession>
<feature type="transmembrane region" description="Helical" evidence="9">
    <location>
        <begin position="142"/>
        <end position="161"/>
    </location>
</feature>
<dbReference type="CDD" id="cd06550">
    <property type="entry name" value="TM_ABC_iron-siderophores_like"/>
    <property type="match status" value="1"/>
</dbReference>
<feature type="transmembrane region" description="Helical" evidence="9">
    <location>
        <begin position="355"/>
        <end position="373"/>
    </location>
</feature>
<feature type="region of interest" description="Disordered" evidence="8">
    <location>
        <begin position="1"/>
        <end position="39"/>
    </location>
</feature>
<comment type="caution">
    <text evidence="10">The sequence shown here is derived from an EMBL/GenBank/DDBJ whole genome shotgun (WGS) entry which is preliminary data.</text>
</comment>